<dbReference type="RefSeq" id="WP_276112748.1">
    <property type="nucleotide sequence ID" value="NZ_JARJBB010000049.1"/>
</dbReference>
<sequence>RAGMSQLLEGVAGVEESLLPARSTAPTSSAAGSGERRPVPAAEGSRWLSALRLHILRSLTATISGRPRVALYVLVKDSGSATDRRAIALAHAARAGFEVAETYVDDEWRADPAARFALARAYTALRRGEIHGLVAASRVDISSCDSVYEQELQRLRAADGFLALALDETRI</sequence>
<reference evidence="2 3" key="1">
    <citation type="submission" date="2023-03" db="EMBL/GenBank/DDBJ databases">
        <title>Draft genome sequence of Streptomyces sp. K1PA1 isolated from peat swamp forest in Thailand.</title>
        <authorList>
            <person name="Klaysubun C."/>
            <person name="Duangmal K."/>
        </authorList>
    </citation>
    <scope>NUCLEOTIDE SEQUENCE [LARGE SCALE GENOMIC DNA]</scope>
    <source>
        <strain evidence="2 3">K1PA1</strain>
    </source>
</reference>
<evidence type="ECO:0008006" key="4">
    <source>
        <dbReference type="Google" id="ProtNLM"/>
    </source>
</evidence>
<protein>
    <recommendedName>
        <fullName evidence="4">Resolvase/invertase-type recombinase catalytic domain-containing protein</fullName>
    </recommendedName>
</protein>
<proteinExistence type="predicted"/>
<organism evidence="2 3">
    <name type="scientific">Streptomyces tropicalis</name>
    <dbReference type="NCBI Taxonomy" id="3034234"/>
    <lineage>
        <taxon>Bacteria</taxon>
        <taxon>Bacillati</taxon>
        <taxon>Actinomycetota</taxon>
        <taxon>Actinomycetes</taxon>
        <taxon>Kitasatosporales</taxon>
        <taxon>Streptomycetaceae</taxon>
        <taxon>Streptomyces</taxon>
    </lineage>
</organism>
<evidence type="ECO:0000256" key="1">
    <source>
        <dbReference type="SAM" id="MobiDB-lite"/>
    </source>
</evidence>
<dbReference type="EMBL" id="JARJBB010000049">
    <property type="protein sequence ID" value="MDF3303211.1"/>
    <property type="molecule type" value="Genomic_DNA"/>
</dbReference>
<comment type="caution">
    <text evidence="2">The sequence shown here is derived from an EMBL/GenBank/DDBJ whole genome shotgun (WGS) entry which is preliminary data.</text>
</comment>
<feature type="region of interest" description="Disordered" evidence="1">
    <location>
        <begin position="19"/>
        <end position="39"/>
    </location>
</feature>
<accession>A0ABT6AEY6</accession>
<evidence type="ECO:0000313" key="2">
    <source>
        <dbReference type="EMBL" id="MDF3303211.1"/>
    </source>
</evidence>
<evidence type="ECO:0000313" key="3">
    <source>
        <dbReference type="Proteomes" id="UP001221150"/>
    </source>
</evidence>
<feature type="non-terminal residue" evidence="2">
    <location>
        <position position="1"/>
    </location>
</feature>
<dbReference type="Proteomes" id="UP001221150">
    <property type="component" value="Unassembled WGS sequence"/>
</dbReference>
<keyword evidence="3" id="KW-1185">Reference proteome</keyword>
<name>A0ABT6AEY6_9ACTN</name>
<feature type="compositionally biased region" description="Low complexity" evidence="1">
    <location>
        <begin position="20"/>
        <end position="33"/>
    </location>
</feature>
<gene>
    <name evidence="2" type="ORF">P3H78_32320</name>
</gene>